<evidence type="ECO:0000256" key="2">
    <source>
        <dbReference type="SAM" id="Phobius"/>
    </source>
</evidence>
<feature type="compositionally biased region" description="Polar residues" evidence="1">
    <location>
        <begin position="798"/>
        <end position="808"/>
    </location>
</feature>
<protein>
    <submittedName>
        <fullName evidence="3">Uncharacterized protein</fullName>
    </submittedName>
</protein>
<evidence type="ECO:0000313" key="3">
    <source>
        <dbReference type="EMBL" id="CDW85944.1"/>
    </source>
</evidence>
<accession>A0A078AUS7</accession>
<feature type="region of interest" description="Disordered" evidence="1">
    <location>
        <begin position="862"/>
        <end position="891"/>
    </location>
</feature>
<keyword evidence="2" id="KW-0472">Membrane</keyword>
<evidence type="ECO:0000313" key="4">
    <source>
        <dbReference type="Proteomes" id="UP000039865"/>
    </source>
</evidence>
<keyword evidence="4" id="KW-1185">Reference proteome</keyword>
<dbReference type="InParanoid" id="A0A078AUS7"/>
<sequence length="1085" mass="124892">MSMNQFRRVLRANSSFSLLTGASPARFKPIEYQSSRVVDQSRFEDHPAPTEDDMIKTHYLKHHPLYEFRDYQDFHVDPYRHWLHARADYWNTESDPAQISPWEMGSKAYHSFFLVLPFICFYYLGNSYVILFYKQSYFRNNTQNKRIAKTHFSSLQCSSKIIIKPGSDNKIADIVKLELCKHKKDHISINDTSAAQQYGKGASTGISNTNQINIQSPIHHNNLKYPQSTGVSPYMEGKKAQPVILTSKDLNKDKDTSNKIRDRKTMMSKHLQASYKMQPEKEKNNQNDNRVCQQFKATFSIKDEELSCKQSQIQSILQDSMKNQYGTTTRNSMSNTNVKHTNENSLSRVQIQQSHTIFGKPSHDDSIQQDQNQYGQTMNNSQSKGLLETVSDQLNGKRLSSGYGLLLNKQTSMIDEIAPLQEVQSAKKDLIRRDRSESRSRRLNQLNAGDKLQFLKECANIQNLVRTSVQNLQKIISDVGVDTSVMNETGTTVQNVVRKSSYSPSKICSTLEDINQLENEIRIAQQKQIISNFMLKCALKLRLQKKLRILSRFKVNLLALYKGWIIRQKIFKSFLIKQLIKDVKNLRTLNQKESAQDKICILIDKINEQLITKRYMRKMRNSESAASLFGKRLMNQQVQPQQNSGTQSSVYQSATEIHELNAVVRLIDNQPSNENSQSSYEVISISQNIQDVLIDNQIVTPLINNPNNLQLSQHQDFGLAAEIYRREYILSTHGRSQEASFVIDEVDEETNYLDTSQDLQKTQAYNGAKSGKITSMQFNMNPDSAYKKSSTSKGYSKPTAQSSNKSSALNQNKFLQRKDQQALKTSVYVDHLKNQSKFALIRLFSFLGSERLMMQQTRRMMTPKQDIKRSSLNTPQQRQNLYQGRSSVTTKNKQVLQSSKNLENQKQILSTISDFKEQSQYLNCDIDLGETQEFKAVDENTSLTRIPQSKRPQSKIDCWRRDMSRISISDSQQQQLANVPKSPTSFTINNMSDIKHLASINETQDLTPKNDNGNIDIESYDNILNKMKSLFDQLKNRNGHEDDLNEKQSVIQLQRRDCKISLEKCIIDLRREFDLLCLEKYGQCD</sequence>
<feature type="transmembrane region" description="Helical" evidence="2">
    <location>
        <begin position="112"/>
        <end position="133"/>
    </location>
</feature>
<feature type="region of interest" description="Disordered" evidence="1">
    <location>
        <begin position="774"/>
        <end position="808"/>
    </location>
</feature>
<dbReference type="OrthoDB" id="10686154at2759"/>
<evidence type="ECO:0000256" key="1">
    <source>
        <dbReference type="SAM" id="MobiDB-lite"/>
    </source>
</evidence>
<dbReference type="Proteomes" id="UP000039865">
    <property type="component" value="Unassembled WGS sequence"/>
</dbReference>
<gene>
    <name evidence="3" type="primary">Contig3918.g4184</name>
    <name evidence="3" type="ORF">STYLEM_15035</name>
</gene>
<reference evidence="3 4" key="1">
    <citation type="submission" date="2014-06" db="EMBL/GenBank/DDBJ databases">
        <authorList>
            <person name="Swart Estienne"/>
        </authorList>
    </citation>
    <scope>NUCLEOTIDE SEQUENCE [LARGE SCALE GENOMIC DNA]</scope>
    <source>
        <strain evidence="3 4">130c</strain>
    </source>
</reference>
<keyword evidence="2" id="KW-1133">Transmembrane helix</keyword>
<keyword evidence="2" id="KW-0812">Transmembrane</keyword>
<dbReference type="AlphaFoldDB" id="A0A078AUS7"/>
<dbReference type="EMBL" id="CCKQ01014192">
    <property type="protein sequence ID" value="CDW85944.1"/>
    <property type="molecule type" value="Genomic_DNA"/>
</dbReference>
<feature type="compositionally biased region" description="Polar residues" evidence="1">
    <location>
        <begin position="870"/>
        <end position="891"/>
    </location>
</feature>
<proteinExistence type="predicted"/>
<feature type="compositionally biased region" description="Low complexity" evidence="1">
    <location>
        <begin position="787"/>
        <end position="797"/>
    </location>
</feature>
<name>A0A078AUS7_STYLE</name>
<organism evidence="3 4">
    <name type="scientific">Stylonychia lemnae</name>
    <name type="common">Ciliate</name>
    <dbReference type="NCBI Taxonomy" id="5949"/>
    <lineage>
        <taxon>Eukaryota</taxon>
        <taxon>Sar</taxon>
        <taxon>Alveolata</taxon>
        <taxon>Ciliophora</taxon>
        <taxon>Intramacronucleata</taxon>
        <taxon>Spirotrichea</taxon>
        <taxon>Stichotrichia</taxon>
        <taxon>Sporadotrichida</taxon>
        <taxon>Oxytrichidae</taxon>
        <taxon>Stylonychinae</taxon>
        <taxon>Stylonychia</taxon>
    </lineage>
</organism>